<dbReference type="AlphaFoldDB" id="A0A699HYR2"/>
<evidence type="ECO:0000256" key="2">
    <source>
        <dbReference type="SAM" id="SignalP"/>
    </source>
</evidence>
<evidence type="ECO:0000256" key="1">
    <source>
        <dbReference type="SAM" id="MobiDB-lite"/>
    </source>
</evidence>
<feature type="signal peptide" evidence="2">
    <location>
        <begin position="1"/>
        <end position="22"/>
    </location>
</feature>
<accession>A0A699HYR2</accession>
<dbReference type="PANTHER" id="PTHR47481:SF31">
    <property type="entry name" value="OS01G0873500 PROTEIN"/>
    <property type="match status" value="1"/>
</dbReference>
<sequence length="462" mass="52481">MGHGSISLNICALLMKWTTTFTAKEAWGILSDIVKDNKRYRTNALKVELCSIKLGDRSMESYFQKVDSIVNILTSFDARVNKEDVVHCVLDGLPKTYNQVYGYMHYRDTFPDLKTVRSLLITEEMRLKSKSLSLLVDSSSSSLVVLMAQSGVNCRPTTSQTTAPPAHPALSPTTPPQQSSTLGTLGQATVLHHAFTVGTLHDHITGAWHMDTASMDSCWTCGNPFHSYENCPKEIASRKERVPKAYDYRSKYDAYEYDTYHTDYNIEMEDDTMYRESNKEENQKYKASFAAHNASFVALETHVDRLLDQLNRDETYEPQGITVLDFDNEDEDEGEEKNKEFTLHSTNTMEWSAFGSCKDKEDADDHNKSFEDLISPIKEHDKESVPFKVGEEVMEANITPYLPTLEEPILSPIDDIRSKDDEEFLALSLYEDECSNSLEEEQYLNEVEAEVTHILNPLNCQG</sequence>
<feature type="region of interest" description="Disordered" evidence="1">
    <location>
        <begin position="155"/>
        <end position="182"/>
    </location>
</feature>
<keyword evidence="3" id="KW-0808">Transferase</keyword>
<evidence type="ECO:0000313" key="3">
    <source>
        <dbReference type="EMBL" id="GEY67792.1"/>
    </source>
</evidence>
<proteinExistence type="predicted"/>
<feature type="chain" id="PRO_5025351155" evidence="2">
    <location>
        <begin position="23"/>
        <end position="462"/>
    </location>
</feature>
<keyword evidence="3" id="KW-0418">Kinase</keyword>
<keyword evidence="2" id="KW-0732">Signal</keyword>
<protein>
    <submittedName>
        <fullName evidence="3">Hybrid signal transduction histidine kinase M</fullName>
    </submittedName>
</protein>
<dbReference type="EMBL" id="BKCJ010199422">
    <property type="protein sequence ID" value="GEY67792.1"/>
    <property type="molecule type" value="Genomic_DNA"/>
</dbReference>
<comment type="caution">
    <text evidence="3">The sequence shown here is derived from an EMBL/GenBank/DDBJ whole genome shotgun (WGS) entry which is preliminary data.</text>
</comment>
<name>A0A699HYR2_TANCI</name>
<dbReference type="GO" id="GO:0016301">
    <property type="term" value="F:kinase activity"/>
    <property type="evidence" value="ECO:0007669"/>
    <property type="project" value="UniProtKB-KW"/>
</dbReference>
<dbReference type="Pfam" id="PF14223">
    <property type="entry name" value="Retrotran_gag_2"/>
    <property type="match status" value="1"/>
</dbReference>
<gene>
    <name evidence="3" type="ORF">Tci_439766</name>
</gene>
<dbReference type="PANTHER" id="PTHR47481">
    <property type="match status" value="1"/>
</dbReference>
<organism evidence="3">
    <name type="scientific">Tanacetum cinerariifolium</name>
    <name type="common">Dalmatian daisy</name>
    <name type="synonym">Chrysanthemum cinerariifolium</name>
    <dbReference type="NCBI Taxonomy" id="118510"/>
    <lineage>
        <taxon>Eukaryota</taxon>
        <taxon>Viridiplantae</taxon>
        <taxon>Streptophyta</taxon>
        <taxon>Embryophyta</taxon>
        <taxon>Tracheophyta</taxon>
        <taxon>Spermatophyta</taxon>
        <taxon>Magnoliopsida</taxon>
        <taxon>eudicotyledons</taxon>
        <taxon>Gunneridae</taxon>
        <taxon>Pentapetalae</taxon>
        <taxon>asterids</taxon>
        <taxon>campanulids</taxon>
        <taxon>Asterales</taxon>
        <taxon>Asteraceae</taxon>
        <taxon>Asteroideae</taxon>
        <taxon>Anthemideae</taxon>
        <taxon>Anthemidinae</taxon>
        <taxon>Tanacetum</taxon>
    </lineage>
</organism>
<reference evidence="3" key="1">
    <citation type="journal article" date="2019" name="Sci. Rep.">
        <title>Draft genome of Tanacetum cinerariifolium, the natural source of mosquito coil.</title>
        <authorList>
            <person name="Yamashiro T."/>
            <person name="Shiraishi A."/>
            <person name="Satake H."/>
            <person name="Nakayama K."/>
        </authorList>
    </citation>
    <scope>NUCLEOTIDE SEQUENCE</scope>
</reference>